<dbReference type="AlphaFoldDB" id="A0AB34IDZ6"/>
<reference evidence="1 2" key="1">
    <citation type="journal article" date="2024" name="Science">
        <title>Giant polyketide synthase enzymes in the biosynthesis of giant marine polyether toxins.</title>
        <authorList>
            <person name="Fallon T.R."/>
            <person name="Shende V.V."/>
            <person name="Wierzbicki I.H."/>
            <person name="Pendleton A.L."/>
            <person name="Watervoot N.F."/>
            <person name="Auber R.P."/>
            <person name="Gonzalez D.J."/>
            <person name="Wisecaver J.H."/>
            <person name="Moore B.S."/>
        </authorList>
    </citation>
    <scope>NUCLEOTIDE SEQUENCE [LARGE SCALE GENOMIC DNA]</scope>
    <source>
        <strain evidence="1 2">12B1</strain>
    </source>
</reference>
<keyword evidence="2" id="KW-1185">Reference proteome</keyword>
<accession>A0AB34IDZ6</accession>
<name>A0AB34IDZ6_PRYPA</name>
<comment type="caution">
    <text evidence="1">The sequence shown here is derived from an EMBL/GenBank/DDBJ whole genome shotgun (WGS) entry which is preliminary data.</text>
</comment>
<sequence>MPLFASLSLASASLPPPRHRAPPQPYAPRGDCAVAERRRKPSPRCPRCEEVAGAGVCPSPGSFSDFALLFNHTYVLCSARTTCRRHAYGYWPSRLHERMTLVDARRLDAELAATLGPSAARLLGIRPAARGAPVWLRIVRHRILALLSSLRLVELAAAARRPHVLILEGDVRPVPRHALSASALSSLRATLSLHPWTLVRPSGYFFHFGHYAGRGRGCPAACRCVRASPRACRLAAAAPPCDVRDTVAFAAHAAAFPAFAAQRERSLAALAALAAAANRSAPPANATFGWPQRRFDEALPWFDKWLPAAFDTLYIVPSLVVQQVRQVNIHSSVAFARACVVENGTERR</sequence>
<dbReference type="Proteomes" id="UP001515480">
    <property type="component" value="Unassembled WGS sequence"/>
</dbReference>
<evidence type="ECO:0000313" key="2">
    <source>
        <dbReference type="Proteomes" id="UP001515480"/>
    </source>
</evidence>
<proteinExistence type="predicted"/>
<protein>
    <submittedName>
        <fullName evidence="1">Uncharacterized protein</fullName>
    </submittedName>
</protein>
<dbReference type="EMBL" id="JBGBPQ010000028">
    <property type="protein sequence ID" value="KAL1496841.1"/>
    <property type="molecule type" value="Genomic_DNA"/>
</dbReference>
<gene>
    <name evidence="1" type="ORF">AB1Y20_014427</name>
</gene>
<evidence type="ECO:0000313" key="1">
    <source>
        <dbReference type="EMBL" id="KAL1496841.1"/>
    </source>
</evidence>
<organism evidence="1 2">
    <name type="scientific">Prymnesium parvum</name>
    <name type="common">Toxic golden alga</name>
    <dbReference type="NCBI Taxonomy" id="97485"/>
    <lineage>
        <taxon>Eukaryota</taxon>
        <taxon>Haptista</taxon>
        <taxon>Haptophyta</taxon>
        <taxon>Prymnesiophyceae</taxon>
        <taxon>Prymnesiales</taxon>
        <taxon>Prymnesiaceae</taxon>
        <taxon>Prymnesium</taxon>
    </lineage>
</organism>